<dbReference type="HOGENOM" id="CLU_097806_2_2_4"/>
<dbReference type="InterPro" id="IPR036390">
    <property type="entry name" value="WH_DNA-bd_sf"/>
</dbReference>
<dbReference type="InterPro" id="IPR036388">
    <property type="entry name" value="WH-like_DNA-bd_sf"/>
</dbReference>
<dbReference type="InterPro" id="IPR011991">
    <property type="entry name" value="ArsR-like_HTH"/>
</dbReference>
<name>A0A0H3KQM3_BURM1</name>
<organism evidence="5 6">
    <name type="scientific">Burkholderia multivorans (strain ATCC 17616 / 249)</name>
    <dbReference type="NCBI Taxonomy" id="395019"/>
    <lineage>
        <taxon>Bacteria</taxon>
        <taxon>Pseudomonadati</taxon>
        <taxon>Pseudomonadota</taxon>
        <taxon>Betaproteobacteria</taxon>
        <taxon>Burkholderiales</taxon>
        <taxon>Burkholderiaceae</taxon>
        <taxon>Burkholderia</taxon>
        <taxon>Burkholderia cepacia complex</taxon>
    </lineage>
</organism>
<dbReference type="KEGG" id="bmj:BMULJ_05836"/>
<dbReference type="Gene3D" id="1.10.10.10">
    <property type="entry name" value="Winged helix-like DNA-binding domain superfamily/Winged helix DNA-binding domain"/>
    <property type="match status" value="1"/>
</dbReference>
<dbReference type="SUPFAM" id="SSF46785">
    <property type="entry name" value="Winged helix' DNA-binding domain"/>
    <property type="match status" value="1"/>
</dbReference>
<dbReference type="STRING" id="395019.BMULJ_05836"/>
<keyword evidence="1" id="KW-0805">Transcription regulation</keyword>
<dbReference type="PROSITE" id="PS50987">
    <property type="entry name" value="HTH_ARSR_2"/>
    <property type="match status" value="1"/>
</dbReference>
<dbReference type="CDD" id="cd00090">
    <property type="entry name" value="HTH_ARSR"/>
    <property type="match status" value="1"/>
</dbReference>
<evidence type="ECO:0000259" key="4">
    <source>
        <dbReference type="PROSITE" id="PS50987"/>
    </source>
</evidence>
<proteinExistence type="predicted"/>
<dbReference type="GO" id="GO:0003677">
    <property type="term" value="F:DNA binding"/>
    <property type="evidence" value="ECO:0007669"/>
    <property type="project" value="UniProtKB-KW"/>
</dbReference>
<dbReference type="Pfam" id="PF12840">
    <property type="entry name" value="HTH_20"/>
    <property type="match status" value="1"/>
</dbReference>
<protein>
    <submittedName>
        <fullName evidence="5">ArsR family transcriptional regulator</fullName>
    </submittedName>
</protein>
<dbReference type="eggNOG" id="COG0640">
    <property type="taxonomic scope" value="Bacteria"/>
</dbReference>
<dbReference type="PANTHER" id="PTHR43132:SF2">
    <property type="entry name" value="ARSENICAL RESISTANCE OPERON REPRESSOR ARSR-RELATED"/>
    <property type="match status" value="1"/>
</dbReference>
<evidence type="ECO:0000313" key="6">
    <source>
        <dbReference type="Proteomes" id="UP000008815"/>
    </source>
</evidence>
<evidence type="ECO:0000256" key="2">
    <source>
        <dbReference type="ARBA" id="ARBA00023125"/>
    </source>
</evidence>
<sequence>METNFVVRALGALAQESRLAVFRLLVEAGPGGMPAGQIAERLGIAPSSLSFHMKELTYSNLVTVEQRGRFMIYSANYATMNGLLGFLTENCCGGNPCTPVRPNACKTSQKDES</sequence>
<evidence type="ECO:0000256" key="3">
    <source>
        <dbReference type="ARBA" id="ARBA00023163"/>
    </source>
</evidence>
<reference evidence="5 6" key="1">
    <citation type="submission" date="2007-04" db="EMBL/GenBank/DDBJ databases">
        <title>Complete genome sequence of Burkholderia multivorans ATCC 17616.</title>
        <authorList>
            <person name="Ohtsubo Y."/>
            <person name="Yamashita A."/>
            <person name="Kurokawa K."/>
            <person name="Takami H."/>
            <person name="Yuhara S."/>
            <person name="Nishiyama E."/>
            <person name="Endo R."/>
            <person name="Miyazaki R."/>
            <person name="Ono A."/>
            <person name="Yano K."/>
            <person name="Ito M."/>
            <person name="Sota M."/>
            <person name="Yuji N."/>
            <person name="Hattori M."/>
            <person name="Tsuda M."/>
        </authorList>
    </citation>
    <scope>NUCLEOTIDE SEQUENCE [LARGE SCALE GENOMIC DNA]</scope>
    <source>
        <strain evidence="6">ATCC 17616 / 249</strain>
    </source>
</reference>
<dbReference type="InterPro" id="IPR051011">
    <property type="entry name" value="Metal_resp_trans_reg"/>
</dbReference>
<dbReference type="KEGG" id="bmu:Bmul_5675"/>
<dbReference type="PRINTS" id="PR00778">
    <property type="entry name" value="HTHARSR"/>
</dbReference>
<dbReference type="RefSeq" id="WP_012218060.1">
    <property type="nucleotide sequence ID" value="NC_010087.1"/>
</dbReference>
<gene>
    <name evidence="5" type="ordered locus">BMULJ_05836</name>
</gene>
<evidence type="ECO:0000313" key="5">
    <source>
        <dbReference type="EMBL" id="BAG47645.1"/>
    </source>
</evidence>
<evidence type="ECO:0000256" key="1">
    <source>
        <dbReference type="ARBA" id="ARBA00023015"/>
    </source>
</evidence>
<dbReference type="SMART" id="SM00418">
    <property type="entry name" value="HTH_ARSR"/>
    <property type="match status" value="1"/>
</dbReference>
<keyword evidence="2" id="KW-0238">DNA-binding</keyword>
<dbReference type="AlphaFoldDB" id="A0A0H3KQM3"/>
<keyword evidence="6" id="KW-1185">Reference proteome</keyword>
<dbReference type="PANTHER" id="PTHR43132">
    <property type="entry name" value="ARSENICAL RESISTANCE OPERON REPRESSOR ARSR-RELATED"/>
    <property type="match status" value="1"/>
</dbReference>
<dbReference type="NCBIfam" id="NF033788">
    <property type="entry name" value="HTH_metalloreg"/>
    <property type="match status" value="1"/>
</dbReference>
<dbReference type="EMBL" id="AP009387">
    <property type="protein sequence ID" value="BAG47645.1"/>
    <property type="molecule type" value="Genomic_DNA"/>
</dbReference>
<dbReference type="GO" id="GO:0003700">
    <property type="term" value="F:DNA-binding transcription factor activity"/>
    <property type="evidence" value="ECO:0007669"/>
    <property type="project" value="InterPro"/>
</dbReference>
<dbReference type="Proteomes" id="UP000008815">
    <property type="component" value="Chromosome 3"/>
</dbReference>
<accession>A0A0H3KQM3</accession>
<keyword evidence="3" id="KW-0804">Transcription</keyword>
<feature type="domain" description="HTH arsR-type" evidence="4">
    <location>
        <begin position="1"/>
        <end position="95"/>
    </location>
</feature>
<dbReference type="InterPro" id="IPR001845">
    <property type="entry name" value="HTH_ArsR_DNA-bd_dom"/>
</dbReference>